<sequence length="251" mass="28860">MRGSSIVIDIEPMSRRKAVVSLIMISILLAVLVTLGTWQVGRLHWKEDLLAQIEARRDADPTPLAEHTVAEVRNEEYLHVRLQGRFDHKRERHFFATLEGSTGFYIYTPLILSDEKYIFINRGFVPYDMKEADTRAQGQVEGEVELTGYVRQILDRKPSWLVPDNDEKKNIFYWKDWNGMVSSSGLKPEQVLPLFVDADKAVQVPGGWPKSGVTQFEFPNNHLQYALTWYGLALTLIAIVIAYSIRQQKRP</sequence>
<keyword evidence="6" id="KW-1003">Cell membrane</keyword>
<evidence type="ECO:0000313" key="8">
    <source>
        <dbReference type="Proteomes" id="UP001597322"/>
    </source>
</evidence>
<protein>
    <recommendedName>
        <fullName evidence="6">SURF1-like protein</fullName>
    </recommendedName>
</protein>
<feature type="transmembrane region" description="Helical" evidence="6">
    <location>
        <begin position="227"/>
        <end position="245"/>
    </location>
</feature>
<name>A0ABW4M2P0_9HYPH</name>
<comment type="caution">
    <text evidence="7">The sequence shown here is derived from an EMBL/GenBank/DDBJ whole genome shotgun (WGS) entry which is preliminary data.</text>
</comment>
<dbReference type="Proteomes" id="UP001597322">
    <property type="component" value="Unassembled WGS sequence"/>
</dbReference>
<feature type="transmembrane region" description="Helical" evidence="6">
    <location>
        <begin position="20"/>
        <end position="40"/>
    </location>
</feature>
<comment type="similarity">
    <text evidence="2 6">Belongs to the SURF1 family.</text>
</comment>
<dbReference type="RefSeq" id="WP_377399729.1">
    <property type="nucleotide sequence ID" value="NZ_JBHUEQ010000015.1"/>
</dbReference>
<accession>A0ABW4M2P0</accession>
<evidence type="ECO:0000256" key="2">
    <source>
        <dbReference type="ARBA" id="ARBA00007165"/>
    </source>
</evidence>
<dbReference type="InterPro" id="IPR045214">
    <property type="entry name" value="Surf1/Surf4"/>
</dbReference>
<organism evidence="7 8">
    <name type="scientific">Rhizobium helianthi</name>
    <dbReference type="NCBI Taxonomy" id="1132695"/>
    <lineage>
        <taxon>Bacteria</taxon>
        <taxon>Pseudomonadati</taxon>
        <taxon>Pseudomonadota</taxon>
        <taxon>Alphaproteobacteria</taxon>
        <taxon>Hyphomicrobiales</taxon>
        <taxon>Rhizobiaceae</taxon>
        <taxon>Rhizobium/Agrobacterium group</taxon>
        <taxon>Rhizobium</taxon>
    </lineage>
</organism>
<keyword evidence="5 6" id="KW-0472">Membrane</keyword>
<dbReference type="PANTHER" id="PTHR23427:SF2">
    <property type="entry name" value="SURFEIT LOCUS PROTEIN 1"/>
    <property type="match status" value="1"/>
</dbReference>
<evidence type="ECO:0000256" key="6">
    <source>
        <dbReference type="RuleBase" id="RU363076"/>
    </source>
</evidence>
<evidence type="ECO:0000256" key="3">
    <source>
        <dbReference type="ARBA" id="ARBA00022692"/>
    </source>
</evidence>
<comment type="subcellular location">
    <subcellularLocation>
        <location evidence="6">Cell membrane</location>
        <topology evidence="6">Multi-pass membrane protein</topology>
    </subcellularLocation>
    <subcellularLocation>
        <location evidence="1">Membrane</location>
    </subcellularLocation>
</comment>
<evidence type="ECO:0000256" key="4">
    <source>
        <dbReference type="ARBA" id="ARBA00022989"/>
    </source>
</evidence>
<dbReference type="PROSITE" id="PS50895">
    <property type="entry name" value="SURF1"/>
    <property type="match status" value="1"/>
</dbReference>
<dbReference type="InterPro" id="IPR002994">
    <property type="entry name" value="Surf1/Shy1"/>
</dbReference>
<reference evidence="8" key="1">
    <citation type="journal article" date="2019" name="Int. J. Syst. Evol. Microbiol.">
        <title>The Global Catalogue of Microorganisms (GCM) 10K type strain sequencing project: providing services to taxonomists for standard genome sequencing and annotation.</title>
        <authorList>
            <consortium name="The Broad Institute Genomics Platform"/>
            <consortium name="The Broad Institute Genome Sequencing Center for Infectious Disease"/>
            <person name="Wu L."/>
            <person name="Ma J."/>
        </authorList>
    </citation>
    <scope>NUCLEOTIDE SEQUENCE [LARGE SCALE GENOMIC DNA]</scope>
    <source>
        <strain evidence="8">CG52</strain>
    </source>
</reference>
<evidence type="ECO:0000313" key="7">
    <source>
        <dbReference type="EMBL" id="MFD1745656.1"/>
    </source>
</evidence>
<gene>
    <name evidence="7" type="ORF">ACFSE1_09310</name>
</gene>
<dbReference type="CDD" id="cd06662">
    <property type="entry name" value="SURF1"/>
    <property type="match status" value="1"/>
</dbReference>
<keyword evidence="8" id="KW-1185">Reference proteome</keyword>
<dbReference type="Pfam" id="PF02104">
    <property type="entry name" value="SURF1"/>
    <property type="match status" value="1"/>
</dbReference>
<keyword evidence="4 6" id="KW-1133">Transmembrane helix</keyword>
<evidence type="ECO:0000256" key="1">
    <source>
        <dbReference type="ARBA" id="ARBA00004370"/>
    </source>
</evidence>
<dbReference type="PANTHER" id="PTHR23427">
    <property type="entry name" value="SURFEIT LOCUS PROTEIN"/>
    <property type="match status" value="1"/>
</dbReference>
<keyword evidence="3 6" id="KW-0812">Transmembrane</keyword>
<proteinExistence type="inferred from homology"/>
<dbReference type="EMBL" id="JBHUEQ010000015">
    <property type="protein sequence ID" value="MFD1745656.1"/>
    <property type="molecule type" value="Genomic_DNA"/>
</dbReference>
<evidence type="ECO:0000256" key="5">
    <source>
        <dbReference type="ARBA" id="ARBA00023136"/>
    </source>
</evidence>